<dbReference type="InterPro" id="IPR017945">
    <property type="entry name" value="DHBP_synth_RibB-like_a/b_dom"/>
</dbReference>
<feature type="binding site" evidence="14">
    <location>
        <begin position="161"/>
        <end position="165"/>
    </location>
    <ligand>
        <name>D-ribulose 5-phosphate</name>
        <dbReference type="ChEBI" id="CHEBI:58121"/>
    </ligand>
</feature>
<reference evidence="16 17" key="1">
    <citation type="submission" date="2019-08" db="EMBL/GenBank/DDBJ databases">
        <title>Complete genome sequence of Candidatus Uab amorphum.</title>
        <authorList>
            <person name="Shiratori T."/>
            <person name="Suzuki S."/>
            <person name="Kakizawa Y."/>
            <person name="Ishida K."/>
        </authorList>
    </citation>
    <scope>NUCLEOTIDE SEQUENCE [LARGE SCALE GENOMIC DNA]</scope>
    <source>
        <strain evidence="16 17">SRT547</strain>
    </source>
</reference>
<dbReference type="GO" id="GO:0000287">
    <property type="term" value="F:magnesium ion binding"/>
    <property type="evidence" value="ECO:0007669"/>
    <property type="project" value="UniProtKB-UniRule"/>
</dbReference>
<dbReference type="GO" id="GO:0003935">
    <property type="term" value="F:GTP cyclohydrolase II activity"/>
    <property type="evidence" value="ECO:0007669"/>
    <property type="project" value="TreeGrafter"/>
</dbReference>
<evidence type="ECO:0000256" key="15">
    <source>
        <dbReference type="RuleBase" id="RU003843"/>
    </source>
</evidence>
<evidence type="ECO:0000256" key="3">
    <source>
        <dbReference type="ARBA" id="ARBA00002284"/>
    </source>
</evidence>
<dbReference type="GO" id="GO:0008686">
    <property type="term" value="F:3,4-dihydroxy-2-butanone-4-phosphate synthase activity"/>
    <property type="evidence" value="ECO:0007669"/>
    <property type="project" value="UniProtKB-UniRule"/>
</dbReference>
<name>A0A5S9IJ04_UABAM</name>
<comment type="subunit">
    <text evidence="14 15">Homodimer.</text>
</comment>
<dbReference type="HAMAP" id="MF_00180">
    <property type="entry name" value="RibB"/>
    <property type="match status" value="1"/>
</dbReference>
<dbReference type="Proteomes" id="UP000326354">
    <property type="component" value="Chromosome"/>
</dbReference>
<dbReference type="EMBL" id="AP019860">
    <property type="protein sequence ID" value="BBM82604.1"/>
    <property type="molecule type" value="Genomic_DNA"/>
</dbReference>
<dbReference type="EC" id="4.1.99.12" evidence="7 14"/>
<keyword evidence="9 14" id="KW-0686">Riboflavin biosynthesis</keyword>
<dbReference type="NCBIfam" id="TIGR00506">
    <property type="entry name" value="ribB"/>
    <property type="match status" value="1"/>
</dbReference>
<protein>
    <recommendedName>
        <fullName evidence="8 14">3,4-dihydroxy-2-butanone 4-phosphate synthase</fullName>
        <shortName evidence="14 15">DHBP synthase</shortName>
        <ecNumber evidence="7 14">4.1.99.12</ecNumber>
    </recommendedName>
</protein>
<feature type="binding site" evidence="14">
    <location>
        <position position="47"/>
    </location>
    <ligand>
        <name>Mg(2+)</name>
        <dbReference type="ChEBI" id="CHEBI:18420"/>
        <label>1</label>
    </ligand>
</feature>
<evidence type="ECO:0000256" key="8">
    <source>
        <dbReference type="ARBA" id="ARBA00018836"/>
    </source>
</evidence>
<keyword evidence="11 14" id="KW-0460">Magnesium</keyword>
<dbReference type="FunFam" id="3.90.870.10:FF:000001">
    <property type="entry name" value="Riboflavin biosynthesis protein RibBA"/>
    <property type="match status" value="1"/>
</dbReference>
<comment type="similarity">
    <text evidence="5">In the N-terminal section; belongs to the DHBP synthase family.</text>
</comment>
<evidence type="ECO:0000256" key="13">
    <source>
        <dbReference type="ARBA" id="ARBA00023239"/>
    </source>
</evidence>
<evidence type="ECO:0000256" key="11">
    <source>
        <dbReference type="ARBA" id="ARBA00022842"/>
    </source>
</evidence>
<dbReference type="SUPFAM" id="SSF55821">
    <property type="entry name" value="YrdC/RibB"/>
    <property type="match status" value="1"/>
</dbReference>
<feature type="site" description="Essential for catalytic activity" evidence="14">
    <location>
        <position position="185"/>
    </location>
</feature>
<dbReference type="PANTHER" id="PTHR21327">
    <property type="entry name" value="GTP CYCLOHYDROLASE II-RELATED"/>
    <property type="match status" value="1"/>
</dbReference>
<sequence>MKMDLCKDGIMTSVVSEQKFETHTIETAIHEIQCGKMIIVVDDEDRENEGDLVIPAEKITPDIVNFMATHGRGLICIALTKERIEKLRIPMMISDKDNKDKFRTAFTVSVDAKNGTTTGISSFDRAKTIHTLIDPHATTEDLLMPGHMFPLRAHREGVLARPGHTEAAVDFAQLAGMYPAGVICEIMSEDGTMARLPQLQVFAQQHDLKIFTIAELIAYRRERE</sequence>
<evidence type="ECO:0000256" key="14">
    <source>
        <dbReference type="HAMAP-Rule" id="MF_00180"/>
    </source>
</evidence>
<feature type="site" description="Essential for catalytic activity" evidence="14">
    <location>
        <position position="147"/>
    </location>
</feature>
<evidence type="ECO:0000256" key="4">
    <source>
        <dbReference type="ARBA" id="ARBA00004904"/>
    </source>
</evidence>
<feature type="binding site" evidence="14">
    <location>
        <position position="164"/>
    </location>
    <ligand>
        <name>Mg(2+)</name>
        <dbReference type="ChEBI" id="CHEBI:18420"/>
        <label>2</label>
    </ligand>
</feature>
<dbReference type="AlphaFoldDB" id="A0A5S9IJ04"/>
<dbReference type="InterPro" id="IPR000422">
    <property type="entry name" value="DHBP_synthase_RibB"/>
</dbReference>
<feature type="binding site" evidence="14">
    <location>
        <position position="51"/>
    </location>
    <ligand>
        <name>D-ribulose 5-phosphate</name>
        <dbReference type="ChEBI" id="CHEBI:58121"/>
    </ligand>
</feature>
<evidence type="ECO:0000313" key="16">
    <source>
        <dbReference type="EMBL" id="BBM82604.1"/>
    </source>
</evidence>
<dbReference type="UniPathway" id="UPA00275">
    <property type="reaction ID" value="UER00399"/>
</dbReference>
<evidence type="ECO:0000256" key="7">
    <source>
        <dbReference type="ARBA" id="ARBA00012153"/>
    </source>
</evidence>
<keyword evidence="13 14" id="KW-0456">Lyase</keyword>
<dbReference type="GO" id="GO:0030145">
    <property type="term" value="F:manganese ion binding"/>
    <property type="evidence" value="ECO:0007669"/>
    <property type="project" value="UniProtKB-UniRule"/>
</dbReference>
<proteinExistence type="inferred from homology"/>
<dbReference type="Gene3D" id="3.90.870.10">
    <property type="entry name" value="DHBP synthase"/>
    <property type="match status" value="1"/>
</dbReference>
<accession>A0A5S9IJ04</accession>
<keyword evidence="10 14" id="KW-0479">Metal-binding</keyword>
<feature type="binding site" evidence="14">
    <location>
        <begin position="46"/>
        <end position="47"/>
    </location>
    <ligand>
        <name>D-ribulose 5-phosphate</name>
        <dbReference type="ChEBI" id="CHEBI:58121"/>
    </ligand>
</feature>
<dbReference type="KEGG" id="uam:UABAM_00947"/>
<comment type="cofactor">
    <cofactor evidence="14 15">
        <name>Mg(2+)</name>
        <dbReference type="ChEBI" id="CHEBI:18420"/>
    </cofactor>
    <cofactor evidence="14 15">
        <name>Mn(2+)</name>
        <dbReference type="ChEBI" id="CHEBI:29035"/>
    </cofactor>
    <text evidence="14 15">Binds 2 divalent metal cations per subunit. Magnesium or manganese.</text>
</comment>
<dbReference type="GO" id="GO:0005829">
    <property type="term" value="C:cytosol"/>
    <property type="evidence" value="ECO:0007669"/>
    <property type="project" value="TreeGrafter"/>
</dbReference>
<evidence type="ECO:0000313" key="17">
    <source>
        <dbReference type="Proteomes" id="UP000326354"/>
    </source>
</evidence>
<evidence type="ECO:0000256" key="9">
    <source>
        <dbReference type="ARBA" id="ARBA00022619"/>
    </source>
</evidence>
<organism evidence="16 17">
    <name type="scientific">Uabimicrobium amorphum</name>
    <dbReference type="NCBI Taxonomy" id="2596890"/>
    <lineage>
        <taxon>Bacteria</taxon>
        <taxon>Pseudomonadati</taxon>
        <taxon>Planctomycetota</taxon>
        <taxon>Candidatus Uabimicrobiia</taxon>
        <taxon>Candidatus Uabimicrobiales</taxon>
        <taxon>Candidatus Uabimicrobiaceae</taxon>
        <taxon>Candidatus Uabimicrobium</taxon>
    </lineage>
</organism>
<comment type="similarity">
    <text evidence="6">In the C-terminal section; belongs to the GTP cyclohydrolase II family.</text>
</comment>
<gene>
    <name evidence="14" type="primary">ribB</name>
    <name evidence="16" type="ORF">UABAM_00947</name>
</gene>
<evidence type="ECO:0000256" key="5">
    <source>
        <dbReference type="ARBA" id="ARBA00005520"/>
    </source>
</evidence>
<feature type="binding site" evidence="14">
    <location>
        <position position="47"/>
    </location>
    <ligand>
        <name>Mg(2+)</name>
        <dbReference type="ChEBI" id="CHEBI:18420"/>
        <label>2</label>
    </ligand>
</feature>
<evidence type="ECO:0000256" key="10">
    <source>
        <dbReference type="ARBA" id="ARBA00022723"/>
    </source>
</evidence>
<evidence type="ECO:0000256" key="12">
    <source>
        <dbReference type="ARBA" id="ARBA00023211"/>
    </source>
</evidence>
<dbReference type="Pfam" id="PF00926">
    <property type="entry name" value="DHBP_synthase"/>
    <property type="match status" value="1"/>
</dbReference>
<keyword evidence="17" id="KW-1185">Reference proteome</keyword>
<comment type="pathway">
    <text evidence="4 14 15">Cofactor biosynthesis; riboflavin biosynthesis; 2-hydroxy-3-oxobutyl phosphate from D-ribulose 5-phosphate: step 1/1.</text>
</comment>
<dbReference type="GO" id="GO:0009231">
    <property type="term" value="P:riboflavin biosynthetic process"/>
    <property type="evidence" value="ECO:0007669"/>
    <property type="project" value="UniProtKB-UniRule"/>
</dbReference>
<dbReference type="PANTHER" id="PTHR21327:SF18">
    <property type="entry name" value="3,4-DIHYDROXY-2-BUTANONE 4-PHOSPHATE SYNTHASE"/>
    <property type="match status" value="1"/>
</dbReference>
<comment type="catalytic activity">
    <reaction evidence="1 14 15">
        <text>D-ribulose 5-phosphate = (2S)-2-hydroxy-3-oxobutyl phosphate + formate + H(+)</text>
        <dbReference type="Rhea" id="RHEA:18457"/>
        <dbReference type="ChEBI" id="CHEBI:15378"/>
        <dbReference type="ChEBI" id="CHEBI:15740"/>
        <dbReference type="ChEBI" id="CHEBI:58121"/>
        <dbReference type="ChEBI" id="CHEBI:58830"/>
        <dbReference type="EC" id="4.1.99.12"/>
    </reaction>
</comment>
<comment type="cofactor">
    <cofactor evidence="2">
        <name>Mn(2+)</name>
        <dbReference type="ChEBI" id="CHEBI:29035"/>
    </cofactor>
</comment>
<evidence type="ECO:0000256" key="2">
    <source>
        <dbReference type="ARBA" id="ARBA00001936"/>
    </source>
</evidence>
<comment type="similarity">
    <text evidence="14 15">Belongs to the DHBP synthase family.</text>
</comment>
<comment type="function">
    <text evidence="3 14 15">Catalyzes the conversion of D-ribulose 5-phosphate to formate and 3,4-dihydroxy-2-butanone 4-phosphate.</text>
</comment>
<keyword evidence="12 14" id="KW-0464">Manganese</keyword>
<evidence type="ECO:0000256" key="1">
    <source>
        <dbReference type="ARBA" id="ARBA00000141"/>
    </source>
</evidence>
<evidence type="ECO:0000256" key="6">
    <source>
        <dbReference type="ARBA" id="ARBA00008976"/>
    </source>
</evidence>